<name>A0A7C4W0Z3_9BACT</name>
<gene>
    <name evidence="2" type="ORF">ENS29_11345</name>
</gene>
<feature type="transmembrane region" description="Helical" evidence="1">
    <location>
        <begin position="12"/>
        <end position="36"/>
    </location>
</feature>
<keyword evidence="1" id="KW-0472">Membrane</keyword>
<evidence type="ECO:0000313" key="2">
    <source>
        <dbReference type="EMBL" id="HGU33438.1"/>
    </source>
</evidence>
<dbReference type="AlphaFoldDB" id="A0A7C4W0Z3"/>
<comment type="caution">
    <text evidence="2">The sequence shown here is derived from an EMBL/GenBank/DDBJ whole genome shotgun (WGS) entry which is preliminary data.</text>
</comment>
<reference evidence="2" key="1">
    <citation type="journal article" date="2020" name="mSystems">
        <title>Genome- and Community-Level Interaction Insights into Carbon Utilization and Element Cycling Functions of Hydrothermarchaeota in Hydrothermal Sediment.</title>
        <authorList>
            <person name="Zhou Z."/>
            <person name="Liu Y."/>
            <person name="Xu W."/>
            <person name="Pan J."/>
            <person name="Luo Z.H."/>
            <person name="Li M."/>
        </authorList>
    </citation>
    <scope>NUCLEOTIDE SEQUENCE [LARGE SCALE GENOMIC DNA]</scope>
    <source>
        <strain evidence="2">SpSt-477</strain>
    </source>
</reference>
<evidence type="ECO:0000256" key="1">
    <source>
        <dbReference type="SAM" id="Phobius"/>
    </source>
</evidence>
<accession>A0A7C4W0Z3</accession>
<keyword evidence="1" id="KW-1133">Transmembrane helix</keyword>
<protein>
    <submittedName>
        <fullName evidence="2">Uncharacterized protein</fullName>
    </submittedName>
</protein>
<keyword evidence="1" id="KW-0812">Transmembrane</keyword>
<feature type="transmembrane region" description="Helical" evidence="1">
    <location>
        <begin position="48"/>
        <end position="67"/>
    </location>
</feature>
<dbReference type="EMBL" id="DSUH01000260">
    <property type="protein sequence ID" value="HGU33438.1"/>
    <property type="molecule type" value="Genomic_DNA"/>
</dbReference>
<proteinExistence type="predicted"/>
<organism evidence="2">
    <name type="scientific">Desulfatirhabdium butyrativorans</name>
    <dbReference type="NCBI Taxonomy" id="340467"/>
    <lineage>
        <taxon>Bacteria</taxon>
        <taxon>Pseudomonadati</taxon>
        <taxon>Thermodesulfobacteriota</taxon>
        <taxon>Desulfobacteria</taxon>
        <taxon>Desulfobacterales</taxon>
        <taxon>Desulfatirhabdiaceae</taxon>
        <taxon>Desulfatirhabdium</taxon>
    </lineage>
</organism>
<sequence length="97" mass="10861">MKEALYKKEIWITIVFTILLLLTGHFASIFVLFPGLKGGTLWGFPAEYIVPILMGWFGMMVVCIAMAKVCNQFDDEMEAYAKSQGQDVLTDKSKGGF</sequence>